<dbReference type="InterPro" id="IPR012902">
    <property type="entry name" value="N_methyl_site"/>
</dbReference>
<keyword evidence="2" id="KW-0472">Membrane</keyword>
<gene>
    <name evidence="4" type="primary">pilV</name>
    <name evidence="4" type="ORF">DC094_07620</name>
</gene>
<reference evidence="4 5" key="1">
    <citation type="submission" date="2018-04" db="EMBL/GenBank/DDBJ databases">
        <title>Thalassorhabdus spongiae gen. nov., sp. nov., isolated from a marine sponge in South-West Iceland.</title>
        <authorList>
            <person name="Knobloch S."/>
            <person name="Daussin A."/>
            <person name="Johannsson R."/>
            <person name="Marteinsson V.T."/>
        </authorList>
    </citation>
    <scope>NUCLEOTIDE SEQUENCE [LARGE SCALE GENOMIC DNA]</scope>
    <source>
        <strain evidence="4 5">Hp12</strain>
    </source>
</reference>
<dbReference type="EMBL" id="QDDL01000002">
    <property type="protein sequence ID" value="PVZ70447.1"/>
    <property type="molecule type" value="Genomic_DNA"/>
</dbReference>
<dbReference type="InterPro" id="IPR013362">
    <property type="entry name" value="Pilus_4_PilV"/>
</dbReference>
<dbReference type="NCBIfam" id="TIGR02523">
    <property type="entry name" value="type_IV_pilV"/>
    <property type="match status" value="1"/>
</dbReference>
<dbReference type="Pfam" id="PF22150">
    <property type="entry name" value="Tt1218-like"/>
    <property type="match status" value="1"/>
</dbReference>
<evidence type="ECO:0000259" key="3">
    <source>
        <dbReference type="Pfam" id="PF22150"/>
    </source>
</evidence>
<feature type="transmembrane region" description="Helical" evidence="2">
    <location>
        <begin position="12"/>
        <end position="31"/>
    </location>
</feature>
<keyword evidence="2" id="KW-0812">Transmembrane</keyword>
<dbReference type="Proteomes" id="UP000244906">
    <property type="component" value="Unassembled WGS sequence"/>
</dbReference>
<feature type="region of interest" description="Disordered" evidence="1">
    <location>
        <begin position="141"/>
        <end position="166"/>
    </location>
</feature>
<proteinExistence type="predicted"/>
<name>A0A2V1GYN2_9GAMM</name>
<feature type="compositionally biased region" description="Low complexity" evidence="1">
    <location>
        <begin position="141"/>
        <end position="153"/>
    </location>
</feature>
<protein>
    <submittedName>
        <fullName evidence="4">Type IV pilus modification protein PilV</fullName>
    </submittedName>
</protein>
<dbReference type="OrthoDB" id="8547299at2"/>
<dbReference type="PROSITE" id="PS00409">
    <property type="entry name" value="PROKAR_NTER_METHYL"/>
    <property type="match status" value="1"/>
</dbReference>
<evidence type="ECO:0000313" key="5">
    <source>
        <dbReference type="Proteomes" id="UP000244906"/>
    </source>
</evidence>
<dbReference type="Pfam" id="PF07963">
    <property type="entry name" value="N_methyl"/>
    <property type="match status" value="1"/>
</dbReference>
<organism evidence="4 5">
    <name type="scientific">Pelagibaculum spongiae</name>
    <dbReference type="NCBI Taxonomy" id="2080658"/>
    <lineage>
        <taxon>Bacteria</taxon>
        <taxon>Pseudomonadati</taxon>
        <taxon>Pseudomonadota</taxon>
        <taxon>Gammaproteobacteria</taxon>
        <taxon>Oceanospirillales</taxon>
        <taxon>Pelagibaculum</taxon>
    </lineage>
</organism>
<dbReference type="AlphaFoldDB" id="A0A2V1GYN2"/>
<keyword evidence="5" id="KW-1185">Reference proteome</keyword>
<dbReference type="NCBIfam" id="TIGR02532">
    <property type="entry name" value="IV_pilin_GFxxxE"/>
    <property type="match status" value="1"/>
</dbReference>
<feature type="domain" description="Type IV pilin Tt1218-like" evidence="3">
    <location>
        <begin position="33"/>
        <end position="103"/>
    </location>
</feature>
<keyword evidence="2" id="KW-1133">Transmembrane helix</keyword>
<sequence>MSFINKKHSGFSLLEVLISLFIMVIGLLGMAQLQLISLQTGHGAYQRSQAAILAVELAERMRGNSDGVVGGSYRADSWDDWLSTPCAVDSDCSSAEDIAANDLFHWRSHVIAGLPGAIGSIHLVNGINVVRLQWTEQVLQDRSSSNSDDANNDGAELHEYSLPVIP</sequence>
<evidence type="ECO:0000256" key="1">
    <source>
        <dbReference type="SAM" id="MobiDB-lite"/>
    </source>
</evidence>
<accession>A0A2V1GYN2</accession>
<evidence type="ECO:0000313" key="4">
    <source>
        <dbReference type="EMBL" id="PVZ70447.1"/>
    </source>
</evidence>
<dbReference type="InterPro" id="IPR054402">
    <property type="entry name" value="Tt1218-like_dom"/>
</dbReference>
<evidence type="ECO:0000256" key="2">
    <source>
        <dbReference type="SAM" id="Phobius"/>
    </source>
</evidence>
<comment type="caution">
    <text evidence="4">The sequence shown here is derived from an EMBL/GenBank/DDBJ whole genome shotgun (WGS) entry which is preliminary data.</text>
</comment>
<dbReference type="RefSeq" id="WP_116686520.1">
    <property type="nucleotide sequence ID" value="NZ_CAWNYD010000002.1"/>
</dbReference>